<keyword evidence="3 5" id="KW-0560">Oxidoreductase</keyword>
<evidence type="ECO:0000313" key="9">
    <source>
        <dbReference type="Proteomes" id="UP000008810"/>
    </source>
</evidence>
<evidence type="ECO:0000259" key="6">
    <source>
        <dbReference type="PROSITE" id="PS51471"/>
    </source>
</evidence>
<evidence type="ECO:0000256" key="3">
    <source>
        <dbReference type="ARBA" id="ARBA00023002"/>
    </source>
</evidence>
<accession>I1IUU4</accession>
<dbReference type="InterPro" id="IPR026992">
    <property type="entry name" value="DIOX_N"/>
</dbReference>
<evidence type="ECO:0000256" key="5">
    <source>
        <dbReference type="RuleBase" id="RU003682"/>
    </source>
</evidence>
<evidence type="ECO:0000256" key="2">
    <source>
        <dbReference type="ARBA" id="ARBA00022723"/>
    </source>
</evidence>
<gene>
    <name evidence="8" type="primary">LOC100828934</name>
    <name evidence="7" type="ORF">BRADI_4g43860v3</name>
</gene>
<keyword evidence="9" id="KW-1185">Reference proteome</keyword>
<comment type="similarity">
    <text evidence="1 5">Belongs to the iron/ascorbate-dependent oxidoreductase family.</text>
</comment>
<keyword evidence="2 5" id="KW-0479">Metal-binding</keyword>
<evidence type="ECO:0000256" key="4">
    <source>
        <dbReference type="ARBA" id="ARBA00023004"/>
    </source>
</evidence>
<dbReference type="Proteomes" id="UP000008810">
    <property type="component" value="Chromosome 4"/>
</dbReference>
<dbReference type="SUPFAM" id="SSF51197">
    <property type="entry name" value="Clavaminate synthase-like"/>
    <property type="match status" value="1"/>
</dbReference>
<name>I1IUU4_BRADI</name>
<sequence length="330" mass="36387">MGDLRPEEGGGGAVSLPVIDLSLGRDEVSRAVLHAGKDIGFFQVINHGVPGDAIRGMEALCEEYFAMPEEDRMGFYSEDNAKANRFFSGSTYDTGGAKLFLFDCLRLSSPFPIDDDSKNNWPHKPQTLRSDAARRDVVERFTVPTRAMAMELLRLLCEAMGLPSDYFEGGLGTGNMTMTLNRYPACPDPGTMMGLPPHCDRNLLSLLLPSAVPGLQFSHKGKWTDVVTLPNAYIVNFGLPLEVVTNGVLKSIEHRVVTNPTRTRMSVGVFITPTPNCLIGPAEEFLGEENPARYHAVTFNEFYRLHSIVKHGLSSVLTINRHENIGKEML</sequence>
<dbReference type="EMBL" id="CM000883">
    <property type="protein sequence ID" value="KQJ92471.1"/>
    <property type="molecule type" value="Genomic_DNA"/>
</dbReference>
<dbReference type="InterPro" id="IPR005123">
    <property type="entry name" value="Oxoglu/Fe-dep_dioxygenase_dom"/>
</dbReference>
<dbReference type="eggNOG" id="KOG0143">
    <property type="taxonomic scope" value="Eukaryota"/>
</dbReference>
<dbReference type="RefSeq" id="XP_024311023.1">
    <property type="nucleotide sequence ID" value="XM_024455255.1"/>
</dbReference>
<dbReference type="GO" id="GO:0046872">
    <property type="term" value="F:metal ion binding"/>
    <property type="evidence" value="ECO:0007669"/>
    <property type="project" value="UniProtKB-KW"/>
</dbReference>
<dbReference type="PROSITE" id="PS51471">
    <property type="entry name" value="FE2OG_OXY"/>
    <property type="match status" value="1"/>
</dbReference>
<feature type="domain" description="Fe2OG dioxygenase" evidence="6">
    <location>
        <begin position="173"/>
        <end position="273"/>
    </location>
</feature>
<dbReference type="Gramene" id="KQJ92471">
    <property type="protein sequence ID" value="KQJ92471"/>
    <property type="gene ID" value="BRADI_4g43860v3"/>
</dbReference>
<dbReference type="GO" id="GO:0016491">
    <property type="term" value="F:oxidoreductase activity"/>
    <property type="evidence" value="ECO:0007669"/>
    <property type="project" value="UniProtKB-KW"/>
</dbReference>
<dbReference type="GeneID" id="100828934"/>
<dbReference type="PANTHER" id="PTHR47991">
    <property type="entry name" value="OXOGLUTARATE/IRON-DEPENDENT DIOXYGENASE"/>
    <property type="match status" value="1"/>
</dbReference>
<evidence type="ECO:0000313" key="7">
    <source>
        <dbReference type="EMBL" id="KQJ92471.1"/>
    </source>
</evidence>
<dbReference type="FunFam" id="2.60.120.330:FF:000041">
    <property type="entry name" value="Hyoscyamine 6-dioxygenase"/>
    <property type="match status" value="1"/>
</dbReference>
<protein>
    <recommendedName>
        <fullName evidence="6">Fe2OG dioxygenase domain-containing protein</fullName>
    </recommendedName>
</protein>
<reference evidence="8" key="3">
    <citation type="submission" date="2018-08" db="UniProtKB">
        <authorList>
            <consortium name="EnsemblPlants"/>
        </authorList>
    </citation>
    <scope>IDENTIFICATION</scope>
    <source>
        <strain evidence="8">cv. Bd21</strain>
    </source>
</reference>
<dbReference type="EnsemblPlants" id="KQJ92471">
    <property type="protein sequence ID" value="KQJ92471"/>
    <property type="gene ID" value="BRADI_4g43860v3"/>
</dbReference>
<dbReference type="Pfam" id="PF03171">
    <property type="entry name" value="2OG-FeII_Oxy"/>
    <property type="match status" value="1"/>
</dbReference>
<dbReference type="InterPro" id="IPR027443">
    <property type="entry name" value="IPNS-like_sf"/>
</dbReference>
<reference evidence="7" key="2">
    <citation type="submission" date="2017-06" db="EMBL/GenBank/DDBJ databases">
        <title>WGS assembly of Brachypodium distachyon.</title>
        <authorList>
            <consortium name="The International Brachypodium Initiative"/>
            <person name="Lucas S."/>
            <person name="Harmon-Smith M."/>
            <person name="Lail K."/>
            <person name="Tice H."/>
            <person name="Grimwood J."/>
            <person name="Bruce D."/>
            <person name="Barry K."/>
            <person name="Shu S."/>
            <person name="Lindquist E."/>
            <person name="Wang M."/>
            <person name="Pitluck S."/>
            <person name="Vogel J.P."/>
            <person name="Garvin D.F."/>
            <person name="Mockler T.C."/>
            <person name="Schmutz J."/>
            <person name="Rokhsar D."/>
            <person name="Bevan M.W."/>
        </authorList>
    </citation>
    <scope>NUCLEOTIDE SEQUENCE</scope>
    <source>
        <strain evidence="7">Bd21</strain>
    </source>
</reference>
<dbReference type="Gene3D" id="2.60.120.330">
    <property type="entry name" value="B-lactam Antibiotic, Isopenicillin N Synthase, Chain"/>
    <property type="match status" value="1"/>
</dbReference>
<evidence type="ECO:0000313" key="8">
    <source>
        <dbReference type="EnsemblPlants" id="KQJ92471"/>
    </source>
</evidence>
<organism evidence="8">
    <name type="scientific">Brachypodium distachyon</name>
    <name type="common">Purple false brome</name>
    <name type="synonym">Trachynia distachya</name>
    <dbReference type="NCBI Taxonomy" id="15368"/>
    <lineage>
        <taxon>Eukaryota</taxon>
        <taxon>Viridiplantae</taxon>
        <taxon>Streptophyta</taxon>
        <taxon>Embryophyta</taxon>
        <taxon>Tracheophyta</taxon>
        <taxon>Spermatophyta</taxon>
        <taxon>Magnoliopsida</taxon>
        <taxon>Liliopsida</taxon>
        <taxon>Poales</taxon>
        <taxon>Poaceae</taxon>
        <taxon>BOP clade</taxon>
        <taxon>Pooideae</taxon>
        <taxon>Stipodae</taxon>
        <taxon>Brachypodieae</taxon>
        <taxon>Brachypodium</taxon>
    </lineage>
</organism>
<reference evidence="7 8" key="1">
    <citation type="journal article" date="2010" name="Nature">
        <title>Genome sequencing and analysis of the model grass Brachypodium distachyon.</title>
        <authorList>
            <consortium name="International Brachypodium Initiative"/>
        </authorList>
    </citation>
    <scope>NUCLEOTIDE SEQUENCE [LARGE SCALE GENOMIC DNA]</scope>
    <source>
        <strain evidence="7">Bd21</strain>
        <strain evidence="8">cv. Bd21</strain>
    </source>
</reference>
<proteinExistence type="inferred from homology"/>
<dbReference type="Pfam" id="PF14226">
    <property type="entry name" value="DIOX_N"/>
    <property type="match status" value="1"/>
</dbReference>
<keyword evidence="4 5" id="KW-0408">Iron</keyword>
<evidence type="ECO:0000256" key="1">
    <source>
        <dbReference type="ARBA" id="ARBA00008056"/>
    </source>
</evidence>
<dbReference type="OrthoDB" id="406156at2759"/>
<dbReference type="AlphaFoldDB" id="I1IUU4"/>
<dbReference type="PRINTS" id="PR00682">
    <property type="entry name" value="IPNSYNTHASE"/>
</dbReference>
<dbReference type="InterPro" id="IPR044861">
    <property type="entry name" value="IPNS-like_FE2OG_OXY"/>
</dbReference>
<dbReference type="ExpressionAtlas" id="I1IUU4">
    <property type="expression patterns" value="baseline and differential"/>
</dbReference>
<dbReference type="InterPro" id="IPR050295">
    <property type="entry name" value="Plant_2OG-oxidoreductases"/>
</dbReference>